<dbReference type="PANTHER" id="PTHR30008:SF0">
    <property type="entry name" value="EXODEOXYRIBONUCLEASE 7 LARGE SUBUNIT"/>
    <property type="match status" value="1"/>
</dbReference>
<feature type="domain" description="Exonuclease VII large subunit C-terminal" evidence="6">
    <location>
        <begin position="204"/>
        <end position="519"/>
    </location>
</feature>
<dbReference type="CDD" id="cd04489">
    <property type="entry name" value="ExoVII_LU_OBF"/>
    <property type="match status" value="1"/>
</dbReference>
<keyword evidence="3 5" id="KW-0378">Hydrolase</keyword>
<organism evidence="9 10">
    <name type="scientific">Thiosulfativibrio zosterae</name>
    <dbReference type="NCBI Taxonomy" id="2675053"/>
    <lineage>
        <taxon>Bacteria</taxon>
        <taxon>Pseudomonadati</taxon>
        <taxon>Pseudomonadota</taxon>
        <taxon>Gammaproteobacteria</taxon>
        <taxon>Thiotrichales</taxon>
        <taxon>Piscirickettsiaceae</taxon>
        <taxon>Thiosulfativibrio</taxon>
    </lineage>
</organism>
<accession>A0A6F8PN63</accession>
<dbReference type="RefSeq" id="WP_243831397.1">
    <property type="nucleotide sequence ID" value="NZ_AP021888.1"/>
</dbReference>
<feature type="domain" description="OB-fold nucleic acid binding" evidence="7">
    <location>
        <begin position="73"/>
        <end position="178"/>
    </location>
</feature>
<dbReference type="Proteomes" id="UP000501466">
    <property type="component" value="Chromosome"/>
</dbReference>
<gene>
    <name evidence="9" type="ORF">THMIRHAT_13070</name>
</gene>
<keyword evidence="1" id="KW-0963">Cytoplasm</keyword>
<keyword evidence="4 5" id="KW-0269">Exonuclease</keyword>
<keyword evidence="2 5" id="KW-0540">Nuclease</keyword>
<evidence type="ECO:0000256" key="5">
    <source>
        <dbReference type="RuleBase" id="RU004355"/>
    </source>
</evidence>
<dbReference type="Pfam" id="PF13742">
    <property type="entry name" value="tRNA_anti_2"/>
    <property type="match status" value="1"/>
</dbReference>
<evidence type="ECO:0000313" key="10">
    <source>
        <dbReference type="Proteomes" id="UP000501466"/>
    </source>
</evidence>
<dbReference type="Pfam" id="PF18974">
    <property type="entry name" value="DUF5710"/>
    <property type="match status" value="1"/>
</dbReference>
<dbReference type="AlphaFoldDB" id="A0A6F8PN63"/>
<sequence length="527" mass="59369">MLLVVPFAEKEQAKSLGARWNPVEKKWYVPDDLLHDLSPFAKWLPQTAPSQSLSNTTLNLEIEPNELSEKGVTLSQLMAQVQVSLRQAFPGAVWVKAEIANISERRGHLYFELSETNEAGQVLATCRAMIWQGQAQRILQTFQQATGSALQAGQKILLLAELTFHEKFGFSLAIQDIDPAFTLGELEANLNQIRQQLIAEQRYDKNKRFKLPNDFFRVAVIAPPAAAGLGDFRADADLLHQQGLCDFNYFYSAFQGEQVESEMLSAFDAFLAMHQAKPFDALVIIRGGGAKLDLNPLNLYSLARMIADSPLPVLTGIGHERDSTILDEVACQRFDTPSKVIGAIRHAIFHQAQQAKNHWQQIEKSSLNYIQKQQQKLQLLDQTVQQQSVTVLHKWQEKLTPMHYQIQRKSQSITNDANAQLERLFHNLVNRVEQSVALKKHSLEQMHQAILDNHQKPLMQAKNQLQQWMAFILSSGPKSQMQRGFAMVSSAEGKILKTAALAQQETQLNLKFMDGEVSVSVNPKEKA</sequence>
<dbReference type="GO" id="GO:0008855">
    <property type="term" value="F:exodeoxyribonuclease VII activity"/>
    <property type="evidence" value="ECO:0007669"/>
    <property type="project" value="UniProtKB-UniRule"/>
</dbReference>
<dbReference type="InterPro" id="IPR003753">
    <property type="entry name" value="Exonuc_VII_L"/>
</dbReference>
<comment type="subcellular location">
    <subcellularLocation>
        <location evidence="5">Cytoplasm</location>
    </subcellularLocation>
</comment>
<evidence type="ECO:0000313" key="9">
    <source>
        <dbReference type="EMBL" id="BBP43561.1"/>
    </source>
</evidence>
<dbReference type="GO" id="GO:0003676">
    <property type="term" value="F:nucleic acid binding"/>
    <property type="evidence" value="ECO:0007669"/>
    <property type="project" value="InterPro"/>
</dbReference>
<protein>
    <recommendedName>
        <fullName evidence="5">Exodeoxyribonuclease 7 large subunit</fullName>
        <ecNumber evidence="5">3.1.11.6</ecNumber>
    </recommendedName>
</protein>
<dbReference type="InterPro" id="IPR043764">
    <property type="entry name" value="DUF5710"/>
</dbReference>
<dbReference type="Pfam" id="PF02601">
    <property type="entry name" value="Exonuc_VII_L"/>
    <property type="match status" value="1"/>
</dbReference>
<comment type="catalytic activity">
    <reaction evidence="5">
        <text>Exonucleolytic cleavage in either 5'- to 3'- or 3'- to 5'-direction to yield nucleoside 5'-phosphates.</text>
        <dbReference type="EC" id="3.1.11.6"/>
    </reaction>
</comment>
<evidence type="ECO:0000259" key="8">
    <source>
        <dbReference type="Pfam" id="PF18974"/>
    </source>
</evidence>
<evidence type="ECO:0000256" key="4">
    <source>
        <dbReference type="ARBA" id="ARBA00022839"/>
    </source>
</evidence>
<dbReference type="NCBIfam" id="TIGR00237">
    <property type="entry name" value="xseA"/>
    <property type="match status" value="1"/>
</dbReference>
<name>A0A6F8PN63_9GAMM</name>
<dbReference type="InterPro" id="IPR025824">
    <property type="entry name" value="OB-fold_nuc-bd_dom"/>
</dbReference>
<dbReference type="InterPro" id="IPR020579">
    <property type="entry name" value="Exonuc_VII_lsu_C"/>
</dbReference>
<dbReference type="EC" id="3.1.11.6" evidence="5"/>
<keyword evidence="10" id="KW-1185">Reference proteome</keyword>
<evidence type="ECO:0000256" key="1">
    <source>
        <dbReference type="ARBA" id="ARBA00022490"/>
    </source>
</evidence>
<dbReference type="GO" id="GO:0006308">
    <property type="term" value="P:DNA catabolic process"/>
    <property type="evidence" value="ECO:0007669"/>
    <property type="project" value="UniProtKB-UniRule"/>
</dbReference>
<feature type="domain" description="DUF5710" evidence="8">
    <location>
        <begin position="2"/>
        <end position="45"/>
    </location>
</feature>
<dbReference type="EMBL" id="AP021888">
    <property type="protein sequence ID" value="BBP43561.1"/>
    <property type="molecule type" value="Genomic_DNA"/>
</dbReference>
<dbReference type="KEGG" id="tzo:THMIRHAT_13070"/>
<dbReference type="PANTHER" id="PTHR30008">
    <property type="entry name" value="EXODEOXYRIBONUCLEASE 7 LARGE SUBUNIT"/>
    <property type="match status" value="1"/>
</dbReference>
<evidence type="ECO:0000259" key="6">
    <source>
        <dbReference type="Pfam" id="PF02601"/>
    </source>
</evidence>
<evidence type="ECO:0000259" key="7">
    <source>
        <dbReference type="Pfam" id="PF13742"/>
    </source>
</evidence>
<evidence type="ECO:0000256" key="3">
    <source>
        <dbReference type="ARBA" id="ARBA00022801"/>
    </source>
</evidence>
<proteinExistence type="inferred from homology"/>
<evidence type="ECO:0000256" key="2">
    <source>
        <dbReference type="ARBA" id="ARBA00022722"/>
    </source>
</evidence>
<dbReference type="GO" id="GO:0009318">
    <property type="term" value="C:exodeoxyribonuclease VII complex"/>
    <property type="evidence" value="ECO:0007669"/>
    <property type="project" value="UniProtKB-UniRule"/>
</dbReference>
<comment type="similarity">
    <text evidence="5">Belongs to the XseA family.</text>
</comment>
<dbReference type="GO" id="GO:0005737">
    <property type="term" value="C:cytoplasm"/>
    <property type="evidence" value="ECO:0007669"/>
    <property type="project" value="UniProtKB-SubCell"/>
</dbReference>
<reference evidence="10" key="1">
    <citation type="submission" date="2019-11" db="EMBL/GenBank/DDBJ databases">
        <title>Isolation and characterization of two novel species in the genus Thiomicrorhabdus.</title>
        <authorList>
            <person name="Mochizuki J."/>
            <person name="Kojima H."/>
            <person name="Fukui M."/>
        </authorList>
    </citation>
    <scope>NUCLEOTIDE SEQUENCE [LARGE SCALE GENOMIC DNA]</scope>
    <source>
        <strain evidence="10">AkT22</strain>
    </source>
</reference>